<evidence type="ECO:0000313" key="2">
    <source>
        <dbReference type="Proteomes" id="UP000189703"/>
    </source>
</evidence>
<feature type="transmembrane region" description="Helical" evidence="1">
    <location>
        <begin position="126"/>
        <end position="147"/>
    </location>
</feature>
<evidence type="ECO:0000313" key="3">
    <source>
        <dbReference type="RefSeq" id="XP_010272167.1"/>
    </source>
</evidence>
<proteinExistence type="predicted"/>
<dbReference type="OMA" id="VIWATIS"/>
<evidence type="ECO:0000256" key="1">
    <source>
        <dbReference type="SAM" id="Phobius"/>
    </source>
</evidence>
<dbReference type="KEGG" id="nnu:104608022"/>
<keyword evidence="1" id="KW-0812">Transmembrane</keyword>
<dbReference type="GO" id="GO:0010100">
    <property type="term" value="P:negative regulation of photomorphogenesis"/>
    <property type="evidence" value="ECO:0007669"/>
    <property type="project" value="InterPro"/>
</dbReference>
<dbReference type="GeneID" id="104608022"/>
<dbReference type="AlphaFoldDB" id="A0A1U8AVJ9"/>
<dbReference type="RefSeq" id="XP_010272167.1">
    <property type="nucleotide sequence ID" value="XM_010273865.2"/>
</dbReference>
<sequence length="195" mass="21569">MAATVISSPVFFSFANLHCSNIPRANPKPYFHAFRLFSHSLNGWHTISPRTSICHGKLNDCSGEESGEIEETFFDDEDADDDSEEDEMESSVDLLFRFLRSMFRNVSKRAKKATRSILPPAISPQLVYFAVDGVLLLTSLSIVKAFLEVVCTLGGTVFAVILLLRVIWAMIFHFQSSGSSFNQGGTSYGTTQPAT</sequence>
<keyword evidence="1" id="KW-1133">Transmembrane helix</keyword>
<dbReference type="Proteomes" id="UP000189703">
    <property type="component" value="Unplaced"/>
</dbReference>
<reference evidence="3" key="1">
    <citation type="submission" date="2025-08" db="UniProtKB">
        <authorList>
            <consortium name="RefSeq"/>
        </authorList>
    </citation>
    <scope>IDENTIFICATION</scope>
</reference>
<dbReference type="eggNOG" id="ENOG502S0GF">
    <property type="taxonomic scope" value="Eukaryota"/>
</dbReference>
<keyword evidence="1" id="KW-0472">Membrane</keyword>
<gene>
    <name evidence="3" type="primary">LOC104608022</name>
</gene>
<protein>
    <submittedName>
        <fullName evidence="3">Uncharacterized protein LOC104608022</fullName>
    </submittedName>
</protein>
<name>A0A1U8AVJ9_NELNU</name>
<keyword evidence="2" id="KW-1185">Reference proteome</keyword>
<feature type="transmembrane region" description="Helical" evidence="1">
    <location>
        <begin position="153"/>
        <end position="174"/>
    </location>
</feature>
<accession>A0A1U8AVJ9</accession>
<organism evidence="2 3">
    <name type="scientific">Nelumbo nucifera</name>
    <name type="common">Sacred lotus</name>
    <dbReference type="NCBI Taxonomy" id="4432"/>
    <lineage>
        <taxon>Eukaryota</taxon>
        <taxon>Viridiplantae</taxon>
        <taxon>Streptophyta</taxon>
        <taxon>Embryophyta</taxon>
        <taxon>Tracheophyta</taxon>
        <taxon>Spermatophyta</taxon>
        <taxon>Magnoliopsida</taxon>
        <taxon>Proteales</taxon>
        <taxon>Nelumbonaceae</taxon>
        <taxon>Nelumbo</taxon>
    </lineage>
</organism>
<dbReference type="OrthoDB" id="1741000at2759"/>
<dbReference type="PANTHER" id="PTHR35474:SF3">
    <property type="entry name" value="PROTEIN SHORT HYPOCOTYL IN WHITE LIGHT 1"/>
    <property type="match status" value="1"/>
</dbReference>
<dbReference type="GO" id="GO:0009787">
    <property type="term" value="P:regulation of abscisic acid-activated signaling pathway"/>
    <property type="evidence" value="ECO:0007669"/>
    <property type="project" value="InterPro"/>
</dbReference>
<dbReference type="InterPro" id="IPR039324">
    <property type="entry name" value="SHW1"/>
</dbReference>
<dbReference type="InParanoid" id="A0A1U8AVJ9"/>
<dbReference type="PANTHER" id="PTHR35474">
    <property type="entry name" value="ATP PHOSPHORIBOSYLTRANSFERASE REGULATORY SUBUNIT"/>
    <property type="match status" value="1"/>
</dbReference>